<dbReference type="Pfam" id="PF01613">
    <property type="entry name" value="Flavin_Reduct"/>
    <property type="match status" value="1"/>
</dbReference>
<dbReference type="EMBL" id="JBHUFU010000013">
    <property type="protein sequence ID" value="MFD1832113.1"/>
    <property type="molecule type" value="Genomic_DNA"/>
</dbReference>
<evidence type="ECO:0000259" key="1">
    <source>
        <dbReference type="Pfam" id="PF01613"/>
    </source>
</evidence>
<dbReference type="InterPro" id="IPR012349">
    <property type="entry name" value="Split_barrel_FMN-bd"/>
</dbReference>
<evidence type="ECO:0000313" key="3">
    <source>
        <dbReference type="Proteomes" id="UP001597365"/>
    </source>
</evidence>
<organism evidence="2 3">
    <name type="scientific">Streptomyces desertarenae</name>
    <dbReference type="NCBI Taxonomy" id="2666184"/>
    <lineage>
        <taxon>Bacteria</taxon>
        <taxon>Bacillati</taxon>
        <taxon>Actinomycetota</taxon>
        <taxon>Actinomycetes</taxon>
        <taxon>Kitasatosporales</taxon>
        <taxon>Streptomycetaceae</taxon>
        <taxon>Streptomyces</taxon>
    </lineage>
</organism>
<gene>
    <name evidence="2" type="ORF">ACFSJS_21050</name>
</gene>
<feature type="domain" description="Flavin reductase like" evidence="1">
    <location>
        <begin position="33"/>
        <end position="113"/>
    </location>
</feature>
<dbReference type="Gene3D" id="2.30.110.10">
    <property type="entry name" value="Electron Transport, Fmn-binding Protein, Chain A"/>
    <property type="match status" value="1"/>
</dbReference>
<reference evidence="3" key="1">
    <citation type="journal article" date="2019" name="Int. J. Syst. Evol. Microbiol.">
        <title>The Global Catalogue of Microorganisms (GCM) 10K type strain sequencing project: providing services to taxonomists for standard genome sequencing and annotation.</title>
        <authorList>
            <consortium name="The Broad Institute Genomics Platform"/>
            <consortium name="The Broad Institute Genome Sequencing Center for Infectious Disease"/>
            <person name="Wu L."/>
            <person name="Ma J."/>
        </authorList>
    </citation>
    <scope>NUCLEOTIDE SEQUENCE [LARGE SCALE GENOMIC DNA]</scope>
    <source>
        <strain evidence="3">CGMCC 4.7455</strain>
    </source>
</reference>
<keyword evidence="3" id="KW-1185">Reference proteome</keyword>
<protein>
    <submittedName>
        <fullName evidence="2">Flavin reductase</fullName>
    </submittedName>
</protein>
<proteinExistence type="predicted"/>
<accession>A0ABW4PRI7</accession>
<name>A0ABW4PRI7_9ACTN</name>
<sequence length="130" mass="13379">MSWTTWWRCARTSAAGSPRSGRRTAACSPATCSSTARALFARPAENRFGQVTWRTSPGAGLPWLADDAFAVAECTVSNLSEIADHTAVIGEVTGVAQEPGVPLLYGARGFAAWPGGTVPGSLAAPEGVAS</sequence>
<evidence type="ECO:0000313" key="2">
    <source>
        <dbReference type="EMBL" id="MFD1832113.1"/>
    </source>
</evidence>
<dbReference type="SUPFAM" id="SSF50475">
    <property type="entry name" value="FMN-binding split barrel"/>
    <property type="match status" value="1"/>
</dbReference>
<dbReference type="RefSeq" id="WP_380902710.1">
    <property type="nucleotide sequence ID" value="NZ_JBHUFU010000013.1"/>
</dbReference>
<dbReference type="InterPro" id="IPR002563">
    <property type="entry name" value="Flavin_Rdtase-like_dom"/>
</dbReference>
<dbReference type="Proteomes" id="UP001597365">
    <property type="component" value="Unassembled WGS sequence"/>
</dbReference>
<comment type="caution">
    <text evidence="2">The sequence shown here is derived from an EMBL/GenBank/DDBJ whole genome shotgun (WGS) entry which is preliminary data.</text>
</comment>